<evidence type="ECO:0000256" key="9">
    <source>
        <dbReference type="ARBA" id="ARBA00023306"/>
    </source>
</evidence>
<evidence type="ECO:0000259" key="12">
    <source>
        <dbReference type="SMART" id="SM00968"/>
    </source>
</evidence>
<dbReference type="Pfam" id="PF06470">
    <property type="entry name" value="SMC_hinge"/>
    <property type="match status" value="1"/>
</dbReference>
<keyword evidence="6" id="KW-0498">Mitosis</keyword>
<dbReference type="Gene3D" id="1.20.1060.20">
    <property type="match status" value="1"/>
</dbReference>
<evidence type="ECO:0000256" key="11">
    <source>
        <dbReference type="SAM" id="Coils"/>
    </source>
</evidence>
<dbReference type="OMA" id="KHMDFQR"/>
<dbReference type="KEGG" id="tbl:TBLA_0G03530"/>
<dbReference type="Pfam" id="PF02463">
    <property type="entry name" value="SMC_N"/>
    <property type="match status" value="2"/>
</dbReference>
<dbReference type="InterPro" id="IPR036277">
    <property type="entry name" value="SMC_hinge_sf"/>
</dbReference>
<dbReference type="HOGENOM" id="CLU_001042_0_1_1"/>
<evidence type="ECO:0000256" key="8">
    <source>
        <dbReference type="ARBA" id="ARBA00023242"/>
    </source>
</evidence>
<evidence type="ECO:0000313" key="13">
    <source>
        <dbReference type="EMBL" id="CCH62289.1"/>
    </source>
</evidence>
<evidence type="ECO:0000256" key="3">
    <source>
        <dbReference type="ARBA" id="ARBA00005597"/>
    </source>
</evidence>
<evidence type="ECO:0000256" key="1">
    <source>
        <dbReference type="ARBA" id="ARBA00004123"/>
    </source>
</evidence>
<dbReference type="GO" id="GO:0003680">
    <property type="term" value="F:minor groove of adenine-thymine-rich DNA binding"/>
    <property type="evidence" value="ECO:0007669"/>
    <property type="project" value="EnsemblFungi"/>
</dbReference>
<dbReference type="GeneID" id="14497421"/>
<dbReference type="Proteomes" id="UP000002866">
    <property type="component" value="Chromosome 7"/>
</dbReference>
<dbReference type="Gene3D" id="3.30.70.1620">
    <property type="match status" value="1"/>
</dbReference>
<dbReference type="eggNOG" id="KOG0018">
    <property type="taxonomic scope" value="Eukaryota"/>
</dbReference>
<dbReference type="AlphaFoldDB" id="I2H7D7"/>
<dbReference type="PIRSF" id="PIRSF005719">
    <property type="entry name" value="SMC"/>
    <property type="match status" value="1"/>
</dbReference>
<feature type="coiled-coil region" evidence="11">
    <location>
        <begin position="256"/>
        <end position="346"/>
    </location>
</feature>
<protein>
    <recommendedName>
        <fullName evidence="10">Structural maintenance of chromosomes protein</fullName>
    </recommendedName>
</protein>
<dbReference type="GO" id="GO:0007064">
    <property type="term" value="P:mitotic sister chromatid cohesion"/>
    <property type="evidence" value="ECO:0007669"/>
    <property type="project" value="EnsemblFungi"/>
</dbReference>
<dbReference type="GO" id="GO:0042802">
    <property type="term" value="F:identical protein binding"/>
    <property type="evidence" value="ECO:0007669"/>
    <property type="project" value="EnsemblFungi"/>
</dbReference>
<feature type="coiled-coil region" evidence="11">
    <location>
        <begin position="991"/>
        <end position="1052"/>
    </location>
</feature>
<proteinExistence type="inferred from homology"/>
<feature type="domain" description="SMC hinge" evidence="12">
    <location>
        <begin position="521"/>
        <end position="644"/>
    </location>
</feature>
<evidence type="ECO:0000256" key="10">
    <source>
        <dbReference type="PIRNR" id="PIRNR005719"/>
    </source>
</evidence>
<name>I2H7D7_HENB6</name>
<dbReference type="InterPro" id="IPR027417">
    <property type="entry name" value="P-loop_NTPase"/>
</dbReference>
<dbReference type="InterPro" id="IPR024704">
    <property type="entry name" value="SMC"/>
</dbReference>
<keyword evidence="14" id="KW-1185">Reference proteome</keyword>
<dbReference type="GO" id="GO:0003690">
    <property type="term" value="F:double-stranded DNA binding"/>
    <property type="evidence" value="ECO:0007669"/>
    <property type="project" value="EnsemblFungi"/>
</dbReference>
<keyword evidence="5" id="KW-0132">Cell division</keyword>
<dbReference type="Gene3D" id="3.40.50.300">
    <property type="entry name" value="P-loop containing nucleotide triphosphate hydrolases"/>
    <property type="match status" value="2"/>
</dbReference>
<dbReference type="InterPro" id="IPR028468">
    <property type="entry name" value="Smc1_ABC"/>
</dbReference>
<comment type="subcellular location">
    <subcellularLocation>
        <location evidence="2">Chromosome</location>
    </subcellularLocation>
    <subcellularLocation>
        <location evidence="1 10">Nucleus</location>
    </subcellularLocation>
</comment>
<dbReference type="RefSeq" id="XP_004181808.1">
    <property type="nucleotide sequence ID" value="XM_004181760.1"/>
</dbReference>
<dbReference type="GO" id="GO:0005634">
    <property type="term" value="C:nucleus"/>
    <property type="evidence" value="ECO:0007669"/>
    <property type="project" value="UniProtKB-SubCell"/>
</dbReference>
<dbReference type="STRING" id="1071380.I2H7D7"/>
<keyword evidence="8 10" id="KW-0539">Nucleus</keyword>
<organism evidence="13 14">
    <name type="scientific">Henningerozyma blattae (strain ATCC 34711 / CBS 6284 / DSM 70876 / NBRC 10599 / NRRL Y-10934 / UCD 77-7)</name>
    <name type="common">Yeast</name>
    <name type="synonym">Tetrapisispora blattae</name>
    <dbReference type="NCBI Taxonomy" id="1071380"/>
    <lineage>
        <taxon>Eukaryota</taxon>
        <taxon>Fungi</taxon>
        <taxon>Dikarya</taxon>
        <taxon>Ascomycota</taxon>
        <taxon>Saccharomycotina</taxon>
        <taxon>Saccharomycetes</taxon>
        <taxon>Saccharomycetales</taxon>
        <taxon>Saccharomycetaceae</taxon>
        <taxon>Henningerozyma</taxon>
    </lineage>
</organism>
<reference evidence="13 14" key="1">
    <citation type="journal article" date="2011" name="Proc. Natl. Acad. Sci. U.S.A.">
        <title>Evolutionary erosion of yeast sex chromosomes by mating-type switching accidents.</title>
        <authorList>
            <person name="Gordon J.L."/>
            <person name="Armisen D."/>
            <person name="Proux-Wera E."/>
            <person name="Oheigeartaigh S.S."/>
            <person name="Byrne K.P."/>
            <person name="Wolfe K.H."/>
        </authorList>
    </citation>
    <scope>NUCLEOTIDE SEQUENCE [LARGE SCALE GENOMIC DNA]</scope>
    <source>
        <strain evidence="14">ATCC 34711 / CBS 6284 / DSM 70876 / NBRC 10599 / NRRL Y-10934 / UCD 77-7</strain>
    </source>
</reference>
<dbReference type="InParanoid" id="I2H7D7"/>
<dbReference type="SUPFAM" id="SSF52540">
    <property type="entry name" value="P-loop containing nucleoside triphosphate hydrolases"/>
    <property type="match status" value="1"/>
</dbReference>
<sequence length="1232" mass="141921">MGRLVGLELSNFKSYKGTVKIGFGDSNFTSIIGPNGSGKSNMMDAISFVLGVRSNDLRSSGMKDLIHRSVRDSQSSNDDPTSAYVKAFYKVTDASEITELMRIVNLSGETIYKINGKTTSFKNYSDWLAKENILIKAKNFLVFQGDVETIASQSSLELTKLFEQVSGSIQYKKEYDLLKEDLNKINRLTNDAIKNRRRINGELKIYKEGIKKNNQYNEQINNIIQLKKFFVLLQLYHLSNEKSTFEKNLKKILVDFDELNDTNKEFQSNLSNLKKIFIKEDLLIIKQNSLIDQKLKNLNQLNNKFLPIKISSKNLNKKIKNSNKILENLDLDITRQLDSIKLLEKNLSTIKLTYDNFKLEINQSNEKNSTYQFKDSNDELEYSNLNAKYLNNGGFELEEKLNLLINEKNEIIDQKLIVEKLINNSNEKILNEFNINIDSLNLKIEDLNSNLTEKNSTVKAKIKSLKSLQSIIESSNNKEYDLNFKLRDTLLKLDNINATKRESNKEKKLRENVLTLKRIFPGVRGLVHDLCHPKKDKYALAILTILGKNFNSVIVDSLSVAQECISYLKKQRAGIISFIPLDTIEAQIPSLPTIIQNNPKYNNDSNCILTINAIEYEPEFERAMQYICSNSIICDNLDIAKDLKWNQNVKNVKFVTLDGSIIHKSNLMTGGASKNSMQSNNRWDKDEYSSLMTLKDNLILEIETISKENKLASINSRELETEISLLNSEITNLKTQLTQLTRNLKDNNTELLYHQNLIKLDYDPKLKDLNHKIIDIDSKMKIIEDERESLENETFKDFELKIGFSIKDYKKYSVNIITEQSKDLQKLAKDILNIENKLQFEKERLESTQLRKEKTLANIEKYNQELNDLTEQENQLNIQKENDSKLIEKEKTELKEIEKNIQNKKIEINEKEEVIKQNQNELNSIQKKIDALNENISKIDLERIGILKNCKISNIEIPITSAVNLNNLPIDKIDDDAILISNDIKVSFNELSKKYKKKQDYEKNLEDISNEIKETEDILLELQPNAKAHDRLDEAKDKFEVIDNETETLKTEEKEILTKFLNIKKKRKELFESCFDFVNEHIEPIYKELTKDPNSTTELGGGQATLTLEDEDEPFNGGVKYHATPPLKRFKDMEYLSGGEKTVAALALLFAINSYQPSPFFVLDEVDAALDHTNVERIAAYIRKHGNKDLQFIIISLKNTMFEKSDALVGVFRQQTENSSKALTLDLNKYAD</sequence>
<dbReference type="OrthoDB" id="5575062at2759"/>
<dbReference type="InterPro" id="IPR010935">
    <property type="entry name" value="SMC_hinge"/>
</dbReference>
<comment type="similarity">
    <text evidence="3">Belongs to the SMC family. SMC1 subfamily.</text>
</comment>
<evidence type="ECO:0000256" key="4">
    <source>
        <dbReference type="ARBA" id="ARBA00022454"/>
    </source>
</evidence>
<dbReference type="GO" id="GO:0006302">
    <property type="term" value="P:double-strand break repair"/>
    <property type="evidence" value="ECO:0007669"/>
    <property type="project" value="EnsemblFungi"/>
</dbReference>
<dbReference type="GO" id="GO:0016887">
    <property type="term" value="F:ATP hydrolysis activity"/>
    <property type="evidence" value="ECO:0007669"/>
    <property type="project" value="InterPro"/>
</dbReference>
<keyword evidence="7 11" id="KW-0175">Coiled coil</keyword>
<dbReference type="GO" id="GO:0030892">
    <property type="term" value="C:mitotic cohesin complex"/>
    <property type="evidence" value="ECO:0007669"/>
    <property type="project" value="EnsemblFungi"/>
</dbReference>
<dbReference type="GO" id="GO:0051301">
    <property type="term" value="P:cell division"/>
    <property type="evidence" value="ECO:0007669"/>
    <property type="project" value="UniProtKB-KW"/>
</dbReference>
<feature type="coiled-coil region" evidence="11">
    <location>
        <begin position="430"/>
        <end position="457"/>
    </location>
</feature>
<evidence type="ECO:0000256" key="2">
    <source>
        <dbReference type="ARBA" id="ARBA00004286"/>
    </source>
</evidence>
<evidence type="ECO:0000256" key="6">
    <source>
        <dbReference type="ARBA" id="ARBA00022776"/>
    </source>
</evidence>
<dbReference type="PANTHER" id="PTHR18937">
    <property type="entry name" value="STRUCTURAL MAINTENANCE OF CHROMOSOMES SMC FAMILY MEMBER"/>
    <property type="match status" value="1"/>
</dbReference>
<feature type="coiled-coil region" evidence="11">
    <location>
        <begin position="716"/>
        <end position="793"/>
    </location>
</feature>
<dbReference type="SUPFAM" id="SSF75553">
    <property type="entry name" value="Smc hinge domain"/>
    <property type="match status" value="1"/>
</dbReference>
<accession>I2H7D7</accession>
<dbReference type="EMBL" id="HE806322">
    <property type="protein sequence ID" value="CCH62289.1"/>
    <property type="molecule type" value="Genomic_DNA"/>
</dbReference>
<dbReference type="CDD" id="cd03275">
    <property type="entry name" value="ABC_SMC1_euk"/>
    <property type="match status" value="2"/>
</dbReference>
<keyword evidence="4" id="KW-0158">Chromosome</keyword>
<dbReference type="GO" id="GO:0005524">
    <property type="term" value="F:ATP binding"/>
    <property type="evidence" value="ECO:0007669"/>
    <property type="project" value="InterPro"/>
</dbReference>
<keyword evidence="9" id="KW-0131">Cell cycle</keyword>
<dbReference type="SMART" id="SM00968">
    <property type="entry name" value="SMC_hinge"/>
    <property type="match status" value="1"/>
</dbReference>
<dbReference type="GO" id="GO:0000070">
    <property type="term" value="P:mitotic sister chromatid segregation"/>
    <property type="evidence" value="ECO:0007669"/>
    <property type="project" value="EnsemblFungi"/>
</dbReference>
<gene>
    <name evidence="13" type="primary">TBLA0G03530</name>
    <name evidence="13" type="ORF">TBLA_0G03530</name>
</gene>
<feature type="coiled-coil region" evidence="11">
    <location>
        <begin position="817"/>
        <end position="942"/>
    </location>
</feature>
<evidence type="ECO:0000256" key="5">
    <source>
        <dbReference type="ARBA" id="ARBA00022618"/>
    </source>
</evidence>
<dbReference type="InterPro" id="IPR003395">
    <property type="entry name" value="RecF/RecN/SMC_N"/>
</dbReference>
<evidence type="ECO:0000256" key="7">
    <source>
        <dbReference type="ARBA" id="ARBA00023054"/>
    </source>
</evidence>
<evidence type="ECO:0000313" key="14">
    <source>
        <dbReference type="Proteomes" id="UP000002866"/>
    </source>
</evidence>
<dbReference type="FunCoup" id="I2H7D7">
    <property type="interactions" value="826"/>
</dbReference>
<dbReference type="PANTHER" id="PTHR18937:SF12">
    <property type="entry name" value="STRUCTURAL MAINTENANCE OF CHROMOSOMES PROTEIN"/>
    <property type="match status" value="1"/>
</dbReference>